<dbReference type="EMBL" id="JARTCD010000005">
    <property type="protein sequence ID" value="KAJ8662106.1"/>
    <property type="molecule type" value="Genomic_DNA"/>
</dbReference>
<organism evidence="1 2">
    <name type="scientific">Lichtheimia ornata</name>
    <dbReference type="NCBI Taxonomy" id="688661"/>
    <lineage>
        <taxon>Eukaryota</taxon>
        <taxon>Fungi</taxon>
        <taxon>Fungi incertae sedis</taxon>
        <taxon>Mucoromycota</taxon>
        <taxon>Mucoromycotina</taxon>
        <taxon>Mucoromycetes</taxon>
        <taxon>Mucorales</taxon>
        <taxon>Lichtheimiaceae</taxon>
        <taxon>Lichtheimia</taxon>
    </lineage>
</organism>
<dbReference type="RefSeq" id="XP_058347019.1">
    <property type="nucleotide sequence ID" value="XM_058481888.1"/>
</dbReference>
<accession>A0AAD7Y1X4</accession>
<evidence type="ECO:0000313" key="2">
    <source>
        <dbReference type="Proteomes" id="UP001234581"/>
    </source>
</evidence>
<dbReference type="GeneID" id="83209215"/>
<evidence type="ECO:0000313" key="1">
    <source>
        <dbReference type="EMBL" id="KAJ8662106.1"/>
    </source>
</evidence>
<gene>
    <name evidence="1" type="ORF">O0I10_001797</name>
</gene>
<dbReference type="AlphaFoldDB" id="A0AAD7Y1X4"/>
<protein>
    <submittedName>
        <fullName evidence="1">Uncharacterized protein</fullName>
    </submittedName>
</protein>
<reference evidence="1 2" key="1">
    <citation type="submission" date="2023-03" db="EMBL/GenBank/DDBJ databases">
        <title>Genome sequence of Lichtheimia ornata CBS 291.66.</title>
        <authorList>
            <person name="Mohabir J.T."/>
            <person name="Shea T.P."/>
            <person name="Kurbessoian T."/>
            <person name="Berby B."/>
            <person name="Fontaine J."/>
            <person name="Livny J."/>
            <person name="Gnirke A."/>
            <person name="Stajich J.E."/>
            <person name="Cuomo C.A."/>
        </authorList>
    </citation>
    <scope>NUCLEOTIDE SEQUENCE [LARGE SCALE GENOMIC DNA]</scope>
    <source>
        <strain evidence="1">CBS 291.66</strain>
    </source>
</reference>
<keyword evidence="2" id="KW-1185">Reference proteome</keyword>
<name>A0AAD7Y1X4_9FUNG</name>
<comment type="caution">
    <text evidence="1">The sequence shown here is derived from an EMBL/GenBank/DDBJ whole genome shotgun (WGS) entry which is preliminary data.</text>
</comment>
<sequence>MADGYTHPWKAYVFDTKFDIILGRDWFSMYNHSVGDTTPGRSNKATAPISRLKSQTADSILSFIFSDIARDATIVTHQGYQRDVFCSYTADKIDKYDNTFDTLAVHENTLMSSETNYQAYLQIVMSM</sequence>
<proteinExistence type="predicted"/>
<dbReference type="Proteomes" id="UP001234581">
    <property type="component" value="Unassembled WGS sequence"/>
</dbReference>